<keyword evidence="4" id="KW-1185">Reference proteome</keyword>
<evidence type="ECO:0000313" key="3">
    <source>
        <dbReference type="EMBL" id="KNX40343.1"/>
    </source>
</evidence>
<dbReference type="InterPro" id="IPR036691">
    <property type="entry name" value="Endo/exonu/phosph_ase_sf"/>
</dbReference>
<evidence type="ECO:0000259" key="2">
    <source>
        <dbReference type="Pfam" id="PF03372"/>
    </source>
</evidence>
<accession>A0A0L6CS19</accession>
<dbReference type="Gene3D" id="3.60.10.10">
    <property type="entry name" value="Endonuclease/exonuclease/phosphatase"/>
    <property type="match status" value="1"/>
</dbReference>
<dbReference type="GO" id="GO:0003824">
    <property type="term" value="F:catalytic activity"/>
    <property type="evidence" value="ECO:0007669"/>
    <property type="project" value="InterPro"/>
</dbReference>
<organism evidence="3 4">
    <name type="scientific">Roseovarius tolerans</name>
    <dbReference type="NCBI Taxonomy" id="74031"/>
    <lineage>
        <taxon>Bacteria</taxon>
        <taxon>Pseudomonadati</taxon>
        <taxon>Pseudomonadota</taxon>
        <taxon>Alphaproteobacteria</taxon>
        <taxon>Rhodobacterales</taxon>
        <taxon>Roseobacteraceae</taxon>
        <taxon>Roseovarius</taxon>
    </lineage>
</organism>
<sequence>MERRGPGLLLRDILREDDPQITAIAAVIAALSPDILLLQEVDHDHDLHALRALRDRLAQDGPHYPHILALRPNSGMHTGHDMDGNGRCCDARDAQGYGAFSGQGGMALLSRLPIDHDAVRNFSDLLWRDLPGALLPTHDDGTAFPSPETQAVQRLSYTGHWVVPLMLPSGPLHLLAFHATPPVFDGHEDANGRRNHDEIRFWQVFLDGAFGPPSQARFVLMGDANLDPDNSDGRQGAIRALLADPRLHDPRPMRPGPVAPTPDKSGDPRLHTVDWPDPGPGSLRVSYILPSRDLRVTGTGIHWPEDSATASRHRLVWVDLTLP</sequence>
<protein>
    <recommendedName>
        <fullName evidence="2">Endonuclease/exonuclease/phosphatase domain-containing protein</fullName>
    </recommendedName>
</protein>
<feature type="compositionally biased region" description="Basic and acidic residues" evidence="1">
    <location>
        <begin position="264"/>
        <end position="274"/>
    </location>
</feature>
<gene>
    <name evidence="3" type="ORF">ROTO_31010</name>
</gene>
<dbReference type="AlphaFoldDB" id="A0A0L6CS19"/>
<reference evidence="4" key="1">
    <citation type="submission" date="2015-07" db="EMBL/GenBank/DDBJ databases">
        <title>Draft Genome Sequence of Roseovarius tolerans EL-164, a producer of N-Acylated Alanine Methyl Esters (NAMEs).</title>
        <authorList>
            <person name="Voget S."/>
            <person name="Bruns H."/>
            <person name="Wagner-Doebler I."/>
            <person name="Schulz S."/>
            <person name="Daniel R."/>
        </authorList>
    </citation>
    <scope>NUCLEOTIDE SEQUENCE [LARGE SCALE GENOMIC DNA]</scope>
    <source>
        <strain evidence="4">EL-164</strain>
    </source>
</reference>
<comment type="caution">
    <text evidence="3">The sequence shown here is derived from an EMBL/GenBank/DDBJ whole genome shotgun (WGS) entry which is preliminary data.</text>
</comment>
<dbReference type="Proteomes" id="UP000037046">
    <property type="component" value="Unassembled WGS sequence"/>
</dbReference>
<dbReference type="PATRIC" id="fig|74031.6.peg.3166"/>
<dbReference type="STRING" id="74031.SAMN04488077_104250"/>
<dbReference type="InterPro" id="IPR005135">
    <property type="entry name" value="Endo/exonuclease/phosphatase"/>
</dbReference>
<name>A0A0L6CS19_9RHOB</name>
<dbReference type="Pfam" id="PF03372">
    <property type="entry name" value="Exo_endo_phos"/>
    <property type="match status" value="1"/>
</dbReference>
<feature type="domain" description="Endonuclease/exonuclease/phosphatase" evidence="2">
    <location>
        <begin position="16"/>
        <end position="313"/>
    </location>
</feature>
<feature type="region of interest" description="Disordered" evidence="1">
    <location>
        <begin position="245"/>
        <end position="276"/>
    </location>
</feature>
<dbReference type="EMBL" id="LGVV01000056">
    <property type="protein sequence ID" value="KNX40343.1"/>
    <property type="molecule type" value="Genomic_DNA"/>
</dbReference>
<dbReference type="SUPFAM" id="SSF56219">
    <property type="entry name" value="DNase I-like"/>
    <property type="match status" value="1"/>
</dbReference>
<evidence type="ECO:0000256" key="1">
    <source>
        <dbReference type="SAM" id="MobiDB-lite"/>
    </source>
</evidence>
<proteinExistence type="predicted"/>
<evidence type="ECO:0000313" key="4">
    <source>
        <dbReference type="Proteomes" id="UP000037046"/>
    </source>
</evidence>